<dbReference type="Proteomes" id="UP000076268">
    <property type="component" value="Unassembled WGS sequence"/>
</dbReference>
<dbReference type="GO" id="GO:0003677">
    <property type="term" value="F:DNA binding"/>
    <property type="evidence" value="ECO:0007669"/>
    <property type="project" value="UniProtKB-KW"/>
</dbReference>
<dbReference type="InterPro" id="IPR036388">
    <property type="entry name" value="WH-like_DNA-bd_sf"/>
</dbReference>
<evidence type="ECO:0000256" key="2">
    <source>
        <dbReference type="ARBA" id="ARBA00023125"/>
    </source>
</evidence>
<dbReference type="PANTHER" id="PTHR30514">
    <property type="entry name" value="GLUCOKINASE"/>
    <property type="match status" value="1"/>
</dbReference>
<dbReference type="Gene3D" id="1.10.10.10">
    <property type="entry name" value="Winged helix-like DNA-binding domain superfamily/Winged helix DNA-binding domain"/>
    <property type="match status" value="1"/>
</dbReference>
<protein>
    <recommendedName>
        <fullName evidence="4">HTH rpiR-type domain-containing protein</fullName>
    </recommendedName>
</protein>
<dbReference type="PROSITE" id="PS51071">
    <property type="entry name" value="HTH_RPIR"/>
    <property type="match status" value="1"/>
</dbReference>
<reference evidence="5 6" key="1">
    <citation type="submission" date="2016-02" db="EMBL/GenBank/DDBJ databases">
        <title>Anaerosporomusa subterraneum gen. nov., sp. nov., a spore-forming obligate anaerobe isolated from saprolite.</title>
        <authorList>
            <person name="Choi J.K."/>
            <person name="Shah M."/>
            <person name="Yee N."/>
        </authorList>
    </citation>
    <scope>NUCLEOTIDE SEQUENCE [LARGE SCALE GENOMIC DNA]</scope>
    <source>
        <strain evidence="5 6">RU4</strain>
    </source>
</reference>
<keyword evidence="2" id="KW-0238">DNA-binding</keyword>
<dbReference type="RefSeq" id="WP_066241047.1">
    <property type="nucleotide sequence ID" value="NZ_LSGP01000017.1"/>
</dbReference>
<dbReference type="EMBL" id="LSGP01000017">
    <property type="protein sequence ID" value="KYZ76135.1"/>
    <property type="molecule type" value="Genomic_DNA"/>
</dbReference>
<dbReference type="InterPro" id="IPR046348">
    <property type="entry name" value="SIS_dom_sf"/>
</dbReference>
<keyword evidence="3" id="KW-0804">Transcription</keyword>
<dbReference type="SUPFAM" id="SSF46689">
    <property type="entry name" value="Homeodomain-like"/>
    <property type="match status" value="1"/>
</dbReference>
<evidence type="ECO:0000313" key="6">
    <source>
        <dbReference type="Proteomes" id="UP000076268"/>
    </source>
</evidence>
<dbReference type="Pfam" id="PF01418">
    <property type="entry name" value="HTH_6"/>
    <property type="match status" value="1"/>
</dbReference>
<keyword evidence="1" id="KW-0805">Transcription regulation</keyword>
<evidence type="ECO:0000259" key="4">
    <source>
        <dbReference type="PROSITE" id="PS51071"/>
    </source>
</evidence>
<dbReference type="CDD" id="cd05013">
    <property type="entry name" value="SIS_RpiR"/>
    <property type="match status" value="1"/>
</dbReference>
<dbReference type="SUPFAM" id="SSF53697">
    <property type="entry name" value="SIS domain"/>
    <property type="match status" value="1"/>
</dbReference>
<dbReference type="OrthoDB" id="2930at2"/>
<name>A0A154BQJ9_ANASB</name>
<evidence type="ECO:0000256" key="1">
    <source>
        <dbReference type="ARBA" id="ARBA00023015"/>
    </source>
</evidence>
<sequence length="283" mass="31772">MELNILQKIQSSSNNLTKAQLQVSEYIQDNLVEASFQTLDQIAASIGTSTTTVMRFSFSLGFSGYSDLQKELQNYIRNKLTPESRLAKNLETVNDASLIVKCAEKQINNIKNTQAMLSEEVIQESIQFIKKAKTIYLLGARTSFTISYFLYQCLSQQLDNCELLSPVGQDIDRISSITADDLMIVVSLPRYAKSTIEMVKAIRELRSPSIITITDGFAAPLVPYSDIILPCEYDSLSYHNSMTGPLYIADLLVAELSQVAKSKAVKRLADTEKLMKMLDYHYE</sequence>
<dbReference type="InterPro" id="IPR009057">
    <property type="entry name" value="Homeodomain-like_sf"/>
</dbReference>
<dbReference type="GO" id="GO:1901135">
    <property type="term" value="P:carbohydrate derivative metabolic process"/>
    <property type="evidence" value="ECO:0007669"/>
    <property type="project" value="InterPro"/>
</dbReference>
<dbReference type="InterPro" id="IPR000281">
    <property type="entry name" value="HTH_RpiR"/>
</dbReference>
<dbReference type="Pfam" id="PF01380">
    <property type="entry name" value="SIS"/>
    <property type="match status" value="1"/>
</dbReference>
<dbReference type="STRING" id="1794912.AXX12_06745"/>
<gene>
    <name evidence="5" type="ORF">AXX12_06745</name>
</gene>
<keyword evidence="6" id="KW-1185">Reference proteome</keyword>
<comment type="caution">
    <text evidence="5">The sequence shown here is derived from an EMBL/GenBank/DDBJ whole genome shotgun (WGS) entry which is preliminary data.</text>
</comment>
<dbReference type="InterPro" id="IPR035472">
    <property type="entry name" value="RpiR-like_SIS"/>
</dbReference>
<dbReference type="Gene3D" id="3.40.50.10490">
    <property type="entry name" value="Glucose-6-phosphate isomerase like protein, domain 1"/>
    <property type="match status" value="1"/>
</dbReference>
<accession>A0A154BQJ9</accession>
<dbReference type="GO" id="GO:0003700">
    <property type="term" value="F:DNA-binding transcription factor activity"/>
    <property type="evidence" value="ECO:0007669"/>
    <property type="project" value="InterPro"/>
</dbReference>
<dbReference type="GO" id="GO:0097367">
    <property type="term" value="F:carbohydrate derivative binding"/>
    <property type="evidence" value="ECO:0007669"/>
    <property type="project" value="InterPro"/>
</dbReference>
<organism evidence="5 6">
    <name type="scientific">Anaerosporomusa subterranea</name>
    <dbReference type="NCBI Taxonomy" id="1794912"/>
    <lineage>
        <taxon>Bacteria</taxon>
        <taxon>Bacillati</taxon>
        <taxon>Bacillota</taxon>
        <taxon>Negativicutes</taxon>
        <taxon>Acetonemataceae</taxon>
        <taxon>Anaerosporomusa</taxon>
    </lineage>
</organism>
<dbReference type="AlphaFoldDB" id="A0A154BQJ9"/>
<feature type="domain" description="HTH rpiR-type" evidence="4">
    <location>
        <begin position="3"/>
        <end position="79"/>
    </location>
</feature>
<evidence type="ECO:0000313" key="5">
    <source>
        <dbReference type="EMBL" id="KYZ76135.1"/>
    </source>
</evidence>
<proteinExistence type="predicted"/>
<dbReference type="PANTHER" id="PTHR30514:SF18">
    <property type="entry name" value="RPIR-FAMILY TRANSCRIPTIONAL REGULATOR"/>
    <property type="match status" value="1"/>
</dbReference>
<evidence type="ECO:0000256" key="3">
    <source>
        <dbReference type="ARBA" id="ARBA00023163"/>
    </source>
</evidence>
<dbReference type="InterPro" id="IPR001347">
    <property type="entry name" value="SIS_dom"/>
</dbReference>
<dbReference type="InterPro" id="IPR047640">
    <property type="entry name" value="RpiR-like"/>
</dbReference>